<dbReference type="AlphaFoldDB" id="A0ABD2QNM9"/>
<evidence type="ECO:0000256" key="2">
    <source>
        <dbReference type="SAM" id="Phobius"/>
    </source>
</evidence>
<sequence>MLVFDRACDAVTPFIILLLYYTLALKSRPFVLLHSDFNAVLAQNRQSFFPHNLSVLKKNSVDDETIHQGDNSVSPEVLPPDGDATQLSDTRNNPFVDHTPRKSNNSFFPNLVKLRRSHVTDASKHDDAVSNERPLLLSFHYSAIRNSYILSLMAMMGWSITFSSWLTFILLISACLLWMLPNSRKAVLACSPFIVAYAIFLILLNYAICFNVEELKVFTLSFNKAANESPSLVQDTMSDVVPEARPPYYGINWEDFGITYTVVPLLSLGPQILFLSVFWLTLRLYVIDRLEKASTLRQRQLRLLQARLKKGDVESTRLASGSEENTSPPNTALLSPAQQTFSPSAWFGLSDNRMGSIDNAIYRTCFLHQICVNYWVLFCCIVLVVISVQQPVVICRMIYMLLLIYFLALFQLNYRLWRRQMLVFWWLNIAYSIVWLLCIYTYQFQGMNRLWSKWFRLDDKKLRDLGIERFDRVSLFQRLMTPTAFIVCMILQVHYFHSKFLKSSVLHCDKAESTQDASSQV</sequence>
<evidence type="ECO:0000313" key="4">
    <source>
        <dbReference type="EMBL" id="KAL3321094.1"/>
    </source>
</evidence>
<feature type="transmembrane region" description="Helical" evidence="2">
    <location>
        <begin position="479"/>
        <end position="496"/>
    </location>
</feature>
<proteinExistence type="predicted"/>
<protein>
    <recommendedName>
        <fullName evidence="3">Piezo TM1-24 domain-containing protein</fullName>
    </recommendedName>
</protein>
<name>A0ABD2QNM9_9PLAT</name>
<dbReference type="InterPro" id="IPR056769">
    <property type="entry name" value="Piezo_TM1-24"/>
</dbReference>
<feature type="transmembrane region" description="Helical" evidence="2">
    <location>
        <begin position="422"/>
        <end position="442"/>
    </location>
</feature>
<evidence type="ECO:0000256" key="1">
    <source>
        <dbReference type="SAM" id="MobiDB-lite"/>
    </source>
</evidence>
<feature type="transmembrane region" description="Helical" evidence="2">
    <location>
        <begin position="148"/>
        <end position="179"/>
    </location>
</feature>
<feature type="transmembrane region" description="Helical" evidence="2">
    <location>
        <begin position="186"/>
        <end position="208"/>
    </location>
</feature>
<dbReference type="InterPro" id="IPR027272">
    <property type="entry name" value="Piezo"/>
</dbReference>
<feature type="transmembrane region" description="Helical" evidence="2">
    <location>
        <begin position="360"/>
        <end position="385"/>
    </location>
</feature>
<dbReference type="PANTHER" id="PTHR47049">
    <property type="entry name" value="PIEZO-TYPE MECHANOSENSITIVE ION CHANNEL HOMOLOG"/>
    <property type="match status" value="1"/>
</dbReference>
<keyword evidence="2" id="KW-0472">Membrane</keyword>
<dbReference type="PANTHER" id="PTHR47049:SF2">
    <property type="entry name" value="PIEZO-TYPE MECHANOSENSITIVE ION CHANNEL HOMOLOG"/>
    <property type="match status" value="1"/>
</dbReference>
<feature type="domain" description="Piezo TM1-24" evidence="3">
    <location>
        <begin position="11"/>
        <end position="215"/>
    </location>
</feature>
<feature type="compositionally biased region" description="Polar residues" evidence="1">
    <location>
        <begin position="317"/>
        <end position="336"/>
    </location>
</feature>
<organism evidence="4 5">
    <name type="scientific">Cichlidogyrus casuarinus</name>
    <dbReference type="NCBI Taxonomy" id="1844966"/>
    <lineage>
        <taxon>Eukaryota</taxon>
        <taxon>Metazoa</taxon>
        <taxon>Spiralia</taxon>
        <taxon>Lophotrochozoa</taxon>
        <taxon>Platyhelminthes</taxon>
        <taxon>Monogenea</taxon>
        <taxon>Monopisthocotylea</taxon>
        <taxon>Dactylogyridea</taxon>
        <taxon>Ancyrocephalidae</taxon>
        <taxon>Cichlidogyrus</taxon>
    </lineage>
</organism>
<reference evidence="4 5" key="1">
    <citation type="submission" date="2024-11" db="EMBL/GenBank/DDBJ databases">
        <title>Adaptive evolution of stress response genes in parasites aligns with host niche diversity.</title>
        <authorList>
            <person name="Hahn C."/>
            <person name="Resl P."/>
        </authorList>
    </citation>
    <scope>NUCLEOTIDE SEQUENCE [LARGE SCALE GENOMIC DNA]</scope>
    <source>
        <strain evidence="4">EGGRZ-B1_66</strain>
        <tissue evidence="4">Body</tissue>
    </source>
</reference>
<dbReference type="Proteomes" id="UP001626550">
    <property type="component" value="Unassembled WGS sequence"/>
</dbReference>
<keyword evidence="2" id="KW-1133">Transmembrane helix</keyword>
<dbReference type="Pfam" id="PF24871">
    <property type="entry name" value="Piezo_TM1-24"/>
    <property type="match status" value="2"/>
</dbReference>
<feature type="region of interest" description="Disordered" evidence="1">
    <location>
        <begin position="315"/>
        <end position="336"/>
    </location>
</feature>
<feature type="region of interest" description="Disordered" evidence="1">
    <location>
        <begin position="65"/>
        <end position="95"/>
    </location>
</feature>
<keyword evidence="2" id="KW-0812">Transmembrane</keyword>
<dbReference type="EMBL" id="JBJKFK010000011">
    <property type="protein sequence ID" value="KAL3321094.1"/>
    <property type="molecule type" value="Genomic_DNA"/>
</dbReference>
<feature type="transmembrane region" description="Helical" evidence="2">
    <location>
        <begin position="391"/>
        <end position="410"/>
    </location>
</feature>
<feature type="domain" description="Piezo TM1-24" evidence="3">
    <location>
        <begin position="248"/>
        <end position="502"/>
    </location>
</feature>
<feature type="transmembrane region" description="Helical" evidence="2">
    <location>
        <begin position="258"/>
        <end position="282"/>
    </location>
</feature>
<keyword evidence="5" id="KW-1185">Reference proteome</keyword>
<gene>
    <name evidence="4" type="ORF">Ciccas_000215</name>
</gene>
<accession>A0ABD2QNM9</accession>
<evidence type="ECO:0000313" key="5">
    <source>
        <dbReference type="Proteomes" id="UP001626550"/>
    </source>
</evidence>
<evidence type="ECO:0000259" key="3">
    <source>
        <dbReference type="Pfam" id="PF24871"/>
    </source>
</evidence>
<comment type="caution">
    <text evidence="4">The sequence shown here is derived from an EMBL/GenBank/DDBJ whole genome shotgun (WGS) entry which is preliminary data.</text>
</comment>